<dbReference type="InterPro" id="IPR016181">
    <property type="entry name" value="Acyl_CoA_acyltransferase"/>
</dbReference>
<name>A0A7K1U7T2_9BACT</name>
<evidence type="ECO:0000256" key="1">
    <source>
        <dbReference type="ARBA" id="ARBA00022679"/>
    </source>
</evidence>
<dbReference type="SUPFAM" id="SSF55729">
    <property type="entry name" value="Acyl-CoA N-acyltransferases (Nat)"/>
    <property type="match status" value="1"/>
</dbReference>
<evidence type="ECO:0000313" key="5">
    <source>
        <dbReference type="Proteomes" id="UP000461730"/>
    </source>
</evidence>
<protein>
    <submittedName>
        <fullName evidence="4">GNAT family N-acetyltransferase</fullName>
    </submittedName>
</protein>
<dbReference type="PANTHER" id="PTHR43877">
    <property type="entry name" value="AMINOALKYLPHOSPHONATE N-ACETYLTRANSFERASE-RELATED-RELATED"/>
    <property type="match status" value="1"/>
</dbReference>
<evidence type="ECO:0000256" key="2">
    <source>
        <dbReference type="ARBA" id="ARBA00023315"/>
    </source>
</evidence>
<dbReference type="Proteomes" id="UP000461730">
    <property type="component" value="Unassembled WGS sequence"/>
</dbReference>
<dbReference type="GO" id="GO:0016747">
    <property type="term" value="F:acyltransferase activity, transferring groups other than amino-acyl groups"/>
    <property type="evidence" value="ECO:0007669"/>
    <property type="project" value="InterPro"/>
</dbReference>
<accession>A0A7K1U7T2</accession>
<dbReference type="Gene3D" id="3.40.630.30">
    <property type="match status" value="1"/>
</dbReference>
<feature type="domain" description="N-acetyltransferase" evidence="3">
    <location>
        <begin position="9"/>
        <end position="171"/>
    </location>
</feature>
<dbReference type="Pfam" id="PF13673">
    <property type="entry name" value="Acetyltransf_10"/>
    <property type="match status" value="1"/>
</dbReference>
<proteinExistence type="predicted"/>
<dbReference type="InterPro" id="IPR050832">
    <property type="entry name" value="Bact_Acetyltransf"/>
</dbReference>
<reference evidence="4 5" key="1">
    <citation type="submission" date="2019-12" db="EMBL/GenBank/DDBJ databases">
        <title>Chitinophaga sp. strain ysch24 (GDMCC 1.1355), whole genome shotgun sequence.</title>
        <authorList>
            <person name="Zhang X."/>
        </authorList>
    </citation>
    <scope>NUCLEOTIDE SEQUENCE [LARGE SCALE GENOMIC DNA]</scope>
    <source>
        <strain evidence="5">ysch24</strain>
    </source>
</reference>
<organism evidence="4 5">
    <name type="scientific">Chitinophaga tropicalis</name>
    <dbReference type="NCBI Taxonomy" id="2683588"/>
    <lineage>
        <taxon>Bacteria</taxon>
        <taxon>Pseudomonadati</taxon>
        <taxon>Bacteroidota</taxon>
        <taxon>Chitinophagia</taxon>
        <taxon>Chitinophagales</taxon>
        <taxon>Chitinophagaceae</taxon>
        <taxon>Chitinophaga</taxon>
    </lineage>
</organism>
<dbReference type="RefSeq" id="WP_157307508.1">
    <property type="nucleotide sequence ID" value="NZ_WRXN01000007.1"/>
</dbReference>
<dbReference type="PROSITE" id="PS51186">
    <property type="entry name" value="GNAT"/>
    <property type="match status" value="1"/>
</dbReference>
<dbReference type="CDD" id="cd04301">
    <property type="entry name" value="NAT_SF"/>
    <property type="match status" value="1"/>
</dbReference>
<dbReference type="EMBL" id="WRXN01000007">
    <property type="protein sequence ID" value="MVT10065.1"/>
    <property type="molecule type" value="Genomic_DNA"/>
</dbReference>
<dbReference type="InterPro" id="IPR000182">
    <property type="entry name" value="GNAT_dom"/>
</dbReference>
<gene>
    <name evidence="4" type="ORF">GO493_17475</name>
</gene>
<keyword evidence="2" id="KW-0012">Acyltransferase</keyword>
<keyword evidence="1 4" id="KW-0808">Transferase</keyword>
<dbReference type="AlphaFoldDB" id="A0A7K1U7T2"/>
<evidence type="ECO:0000259" key="3">
    <source>
        <dbReference type="PROSITE" id="PS51186"/>
    </source>
</evidence>
<keyword evidence="5" id="KW-1185">Reference proteome</keyword>
<comment type="caution">
    <text evidence="4">The sequence shown here is derived from an EMBL/GenBank/DDBJ whole genome shotgun (WGS) entry which is preliminary data.</text>
</comment>
<evidence type="ECO:0000313" key="4">
    <source>
        <dbReference type="EMBL" id="MVT10065.1"/>
    </source>
</evidence>
<sequence length="171" mass="19849">MSLSTKSTYHIQEASVKDIPTIQQLAEQIWRPTYKSILTPEQMEYMMNMMYSTESLTSQLTKQKHHYLILYNIDVPIGYASYAYLEAPGIYKLHKIYLHQDYQGKGIGKLLISAVIDKVTAAQGTILELDVNRDNKAKLFYEKQGFSVYKEKDTNIGNGYWMNDYVMRKPL</sequence>